<reference evidence="1 2" key="2">
    <citation type="journal article" date="2022" name="Mol. Ecol. Resour.">
        <title>The genomes of chicory, endive, great burdock and yacon provide insights into Asteraceae paleo-polyploidization history and plant inulin production.</title>
        <authorList>
            <person name="Fan W."/>
            <person name="Wang S."/>
            <person name="Wang H."/>
            <person name="Wang A."/>
            <person name="Jiang F."/>
            <person name="Liu H."/>
            <person name="Zhao H."/>
            <person name="Xu D."/>
            <person name="Zhang Y."/>
        </authorList>
    </citation>
    <scope>NUCLEOTIDE SEQUENCE [LARGE SCALE GENOMIC DNA]</scope>
    <source>
        <strain evidence="2">cv. Niubang</strain>
    </source>
</reference>
<proteinExistence type="predicted"/>
<dbReference type="EMBL" id="CM042057">
    <property type="protein sequence ID" value="KAI3692956.1"/>
    <property type="molecule type" value="Genomic_DNA"/>
</dbReference>
<comment type="caution">
    <text evidence="1">The sequence shown here is derived from an EMBL/GenBank/DDBJ whole genome shotgun (WGS) entry which is preliminary data.</text>
</comment>
<name>A0ACB8Z665_ARCLA</name>
<sequence>MTIVPRVPAITPKVIEYQKPKPVIEWSEQEKELHELAKKAKRLIMAIPNDIFQSLDSCKTSKDLWLELEKQLEGGAKTQKNNRALCINEYYAFKALPNESLQSTYNRFNSLINKCRRYGIHITSKENNVIFLQSLNDEWLHLSMSLQTTLDLDTWSLSKCGRGIVEKEEEGVGC</sequence>
<gene>
    <name evidence="1" type="ORF">L6452_32781</name>
</gene>
<keyword evidence="2" id="KW-1185">Reference proteome</keyword>
<organism evidence="1 2">
    <name type="scientific">Arctium lappa</name>
    <name type="common">Greater burdock</name>
    <name type="synonym">Lappa major</name>
    <dbReference type="NCBI Taxonomy" id="4217"/>
    <lineage>
        <taxon>Eukaryota</taxon>
        <taxon>Viridiplantae</taxon>
        <taxon>Streptophyta</taxon>
        <taxon>Embryophyta</taxon>
        <taxon>Tracheophyta</taxon>
        <taxon>Spermatophyta</taxon>
        <taxon>Magnoliopsida</taxon>
        <taxon>eudicotyledons</taxon>
        <taxon>Gunneridae</taxon>
        <taxon>Pentapetalae</taxon>
        <taxon>asterids</taxon>
        <taxon>campanulids</taxon>
        <taxon>Asterales</taxon>
        <taxon>Asteraceae</taxon>
        <taxon>Carduoideae</taxon>
        <taxon>Cardueae</taxon>
        <taxon>Arctiinae</taxon>
        <taxon>Arctium</taxon>
    </lineage>
</organism>
<protein>
    <submittedName>
        <fullName evidence="1">Uncharacterized protein</fullName>
    </submittedName>
</protein>
<dbReference type="Proteomes" id="UP001055879">
    <property type="component" value="Linkage Group LG11"/>
</dbReference>
<evidence type="ECO:0000313" key="1">
    <source>
        <dbReference type="EMBL" id="KAI3692956.1"/>
    </source>
</evidence>
<reference evidence="2" key="1">
    <citation type="journal article" date="2022" name="Mol. Ecol. Resour.">
        <title>The genomes of chicory, endive, great burdock and yacon provide insights into Asteraceae palaeo-polyploidization history and plant inulin production.</title>
        <authorList>
            <person name="Fan W."/>
            <person name="Wang S."/>
            <person name="Wang H."/>
            <person name="Wang A."/>
            <person name="Jiang F."/>
            <person name="Liu H."/>
            <person name="Zhao H."/>
            <person name="Xu D."/>
            <person name="Zhang Y."/>
        </authorList>
    </citation>
    <scope>NUCLEOTIDE SEQUENCE [LARGE SCALE GENOMIC DNA]</scope>
    <source>
        <strain evidence="2">cv. Niubang</strain>
    </source>
</reference>
<evidence type="ECO:0000313" key="2">
    <source>
        <dbReference type="Proteomes" id="UP001055879"/>
    </source>
</evidence>
<accession>A0ACB8Z665</accession>